<gene>
    <name evidence="1" type="ORF">N7509_003622</name>
</gene>
<dbReference type="GeneID" id="81367239"/>
<dbReference type="RefSeq" id="XP_056490993.1">
    <property type="nucleotide sequence ID" value="XM_056628259.1"/>
</dbReference>
<dbReference type="AlphaFoldDB" id="A0A9X0BBI9"/>
<protein>
    <submittedName>
        <fullName evidence="1">Uncharacterized protein</fullName>
    </submittedName>
</protein>
<reference evidence="1" key="2">
    <citation type="journal article" date="2023" name="IMA Fungus">
        <title>Comparative genomic study of the Penicillium genus elucidates a diverse pangenome and 15 lateral gene transfer events.</title>
        <authorList>
            <person name="Petersen C."/>
            <person name="Sorensen T."/>
            <person name="Nielsen M.R."/>
            <person name="Sondergaard T.E."/>
            <person name="Sorensen J.L."/>
            <person name="Fitzpatrick D.A."/>
            <person name="Frisvad J.C."/>
            <person name="Nielsen K.L."/>
        </authorList>
    </citation>
    <scope>NUCLEOTIDE SEQUENCE</scope>
    <source>
        <strain evidence="1">IBT 29677</strain>
    </source>
</reference>
<dbReference type="Proteomes" id="UP001147747">
    <property type="component" value="Unassembled WGS sequence"/>
</dbReference>
<name>A0A9X0BBI9_9EURO</name>
<proteinExistence type="predicted"/>
<evidence type="ECO:0000313" key="2">
    <source>
        <dbReference type="Proteomes" id="UP001147747"/>
    </source>
</evidence>
<sequence>MEKVRKTFFNPLATSKAKVVEILEALPVGSAHPFSPEQILLCRSEDGITEIDISSYPDDFFFNALDLGEMGEVLLRRMARFREIDIFKDFQIMQAPDTTFKIPIVSDQITILAVSERTPNYWDFCFADEDCNACCWLERKTFSGVTHSGDILQGNDLLDFVWINKDSLTEKEICVFISGYQTTRISRFMGTHPAMLVADHVDKILYIIPVPLDAATIGDATICCPLVIKRDEDSLIFSILPTATTDRNMFCQSKIMNSPAFPEAIKRANFTIAAKEPTKRCEHDMEGAIRSSKRRKLTETDQLDDLADADAATTSRNIDNIVNHRNAVLTTYSATIPSFLDQTEAQIIRFGSGLEFELSSNELSTQTKFSGVVLPCIFGSELQGPTLLATGTAPSNVPFSNESSLREYYKKLQSAVVIVDEKMTDNARNLASHYRINALFIVQLTPITEPKNPDAVLSLMNSANINAVTALAGPQSLVLVQICDKFYFYRGIANLAHLDTSGLEFGVDLTSLLHTVGMESILDPRAPRIVRLDEENSILLPASGQFVQPQALQKVLEEISIEQIQSLERDISAAVPQLQMLLNQKDLQELSKSLVATLSAKVSNVAAPLRERYTRFLTTEYNVDNRESVLMKNNLLGELRKVTKDMQKTLEPIISCLANMISSQTTSKRTHDLKRLVRQTTIQNNVEAAKSMTFDALSGYLEEYAEDMGVMLLNIETATFRGLLGNLKNNLIDASPCCALDSRILHLQGFDAGILIEQSQSKHDGPLQSTAGASQPILALPYLSQLSGTGSMLAWVCWDEFVNLKSPYKVRWMEKCNEPHIAALRIIMRNTLSQAVASREYNLQPGSNETGALMSALLMASMSKLAAMRTSRPTEIVGKAEDTVTRLMRGLFGNLLTIAGSGLRPLSMVWQLFGQHPQYDIPATRGDWVWYETVVKLYPYTGWPLAQFHSNLEKLLDKAVIRVVTKNENIAQIKASRTEEMTKFCKLRNIYLTHSRTILTVFMRMLTANMNNGTEIDIAAVATRLLAHIPRH</sequence>
<reference evidence="1" key="1">
    <citation type="submission" date="2022-12" db="EMBL/GenBank/DDBJ databases">
        <authorList>
            <person name="Petersen C."/>
        </authorList>
    </citation>
    <scope>NUCLEOTIDE SEQUENCE</scope>
    <source>
        <strain evidence="1">IBT 29677</strain>
    </source>
</reference>
<dbReference type="EMBL" id="JAPZBU010000005">
    <property type="protein sequence ID" value="KAJ5403751.1"/>
    <property type="molecule type" value="Genomic_DNA"/>
</dbReference>
<accession>A0A9X0BBI9</accession>
<evidence type="ECO:0000313" key="1">
    <source>
        <dbReference type="EMBL" id="KAJ5403751.1"/>
    </source>
</evidence>
<dbReference type="OrthoDB" id="10000387at2759"/>
<keyword evidence="2" id="KW-1185">Reference proteome</keyword>
<organism evidence="1 2">
    <name type="scientific">Penicillium cosmopolitanum</name>
    <dbReference type="NCBI Taxonomy" id="1131564"/>
    <lineage>
        <taxon>Eukaryota</taxon>
        <taxon>Fungi</taxon>
        <taxon>Dikarya</taxon>
        <taxon>Ascomycota</taxon>
        <taxon>Pezizomycotina</taxon>
        <taxon>Eurotiomycetes</taxon>
        <taxon>Eurotiomycetidae</taxon>
        <taxon>Eurotiales</taxon>
        <taxon>Aspergillaceae</taxon>
        <taxon>Penicillium</taxon>
    </lineage>
</organism>
<comment type="caution">
    <text evidence="1">The sequence shown here is derived from an EMBL/GenBank/DDBJ whole genome shotgun (WGS) entry which is preliminary data.</text>
</comment>